<comment type="cofactor">
    <cofactor evidence="16">
        <name>NH4(+)</name>
        <dbReference type="ChEBI" id="CHEBI:28938"/>
    </cofactor>
    <cofactor evidence="16">
        <name>K(+)</name>
        <dbReference type="ChEBI" id="CHEBI:29103"/>
    </cofactor>
    <text evidence="16">A monovalent cation. Ammonium or potassium.</text>
</comment>
<dbReference type="GO" id="GO:0005524">
    <property type="term" value="F:ATP binding"/>
    <property type="evidence" value="ECO:0007669"/>
    <property type="project" value="UniProtKB-UniRule"/>
</dbReference>
<comment type="catalytic activity">
    <reaction evidence="1 16">
        <text>(R)-pantothenate + ATP = (R)-4'-phosphopantothenate + ADP + H(+)</text>
        <dbReference type="Rhea" id="RHEA:16373"/>
        <dbReference type="ChEBI" id="CHEBI:10986"/>
        <dbReference type="ChEBI" id="CHEBI:15378"/>
        <dbReference type="ChEBI" id="CHEBI:29032"/>
        <dbReference type="ChEBI" id="CHEBI:30616"/>
        <dbReference type="ChEBI" id="CHEBI:456216"/>
        <dbReference type="EC" id="2.7.1.33"/>
    </reaction>
</comment>
<proteinExistence type="inferred from homology"/>
<keyword evidence="10 16" id="KW-0418">Kinase</keyword>
<dbReference type="PANTHER" id="PTHR34265">
    <property type="entry name" value="TYPE III PANTOTHENATE KINASE"/>
    <property type="match status" value="1"/>
</dbReference>
<evidence type="ECO:0000313" key="17">
    <source>
        <dbReference type="EMBL" id="MBC5735936.1"/>
    </source>
</evidence>
<feature type="binding site" evidence="16">
    <location>
        <position position="129"/>
    </location>
    <ligand>
        <name>K(+)</name>
        <dbReference type="ChEBI" id="CHEBI:29103"/>
    </ligand>
</feature>
<evidence type="ECO:0000256" key="4">
    <source>
        <dbReference type="ARBA" id="ARBA00005225"/>
    </source>
</evidence>
<comment type="subunit">
    <text evidence="5 16">Homodimer.</text>
</comment>
<keyword evidence="7 16" id="KW-0963">Cytoplasm</keyword>
<evidence type="ECO:0000313" key="18">
    <source>
        <dbReference type="Proteomes" id="UP000607645"/>
    </source>
</evidence>
<dbReference type="EMBL" id="JACOPQ010000002">
    <property type="protein sequence ID" value="MBC5735936.1"/>
    <property type="molecule type" value="Genomic_DNA"/>
</dbReference>
<evidence type="ECO:0000256" key="12">
    <source>
        <dbReference type="ARBA" id="ARBA00022958"/>
    </source>
</evidence>
<dbReference type="RefSeq" id="WP_186918398.1">
    <property type="nucleotide sequence ID" value="NZ_JACOPQ010000002.1"/>
</dbReference>
<evidence type="ECO:0000256" key="11">
    <source>
        <dbReference type="ARBA" id="ARBA00022840"/>
    </source>
</evidence>
<feature type="binding site" evidence="16">
    <location>
        <begin position="6"/>
        <end position="13"/>
    </location>
    <ligand>
        <name>ATP</name>
        <dbReference type="ChEBI" id="CHEBI:30616"/>
    </ligand>
</feature>
<comment type="function">
    <text evidence="16">Catalyzes the phosphorylation of pantothenate (Pan), the first step in CoA biosynthesis.</text>
</comment>
<sequence>MLVVIDVGNTNMVFGIFNGEELLGSFRLKTDVNRTSDEIGLLACEYFRRFGLESIAVEDVIIASVAPPVMHSLTNAVIKYFDKIPLVVDDGVDPGLPYGVPGDERLGADRAMACVAAIEKYGAPLVVLDFGTATTVDALSEGGAYMGGCITAGVRISTEALFQKTANLPNVELAMPDKVLGCTAVSQIQAGAVGGYIGSMEYLIRRAKAEMGYGDAVKVVATGGLSRMVAQNTPMIDIVDSRLVLDGLRITYNRHKERTASGL</sequence>
<comment type="subcellular location">
    <subcellularLocation>
        <location evidence="3 16">Cytoplasm</location>
    </subcellularLocation>
</comment>
<comment type="cofactor">
    <cofactor evidence="2">
        <name>K(+)</name>
        <dbReference type="ChEBI" id="CHEBI:29103"/>
    </cofactor>
</comment>
<organism evidence="17 18">
    <name type="scientific">Lawsonibacter faecis</name>
    <dbReference type="NCBI Taxonomy" id="2763052"/>
    <lineage>
        <taxon>Bacteria</taxon>
        <taxon>Bacillati</taxon>
        <taxon>Bacillota</taxon>
        <taxon>Clostridia</taxon>
        <taxon>Eubacteriales</taxon>
        <taxon>Oscillospiraceae</taxon>
        <taxon>Lawsonibacter</taxon>
    </lineage>
</organism>
<keyword evidence="16" id="KW-0479">Metal-binding</keyword>
<keyword evidence="9 16" id="KW-0547">Nucleotide-binding</keyword>
<evidence type="ECO:0000256" key="14">
    <source>
        <dbReference type="ARBA" id="ARBA00038036"/>
    </source>
</evidence>
<name>A0A8J6MBH1_9FIRM</name>
<evidence type="ECO:0000256" key="15">
    <source>
        <dbReference type="ARBA" id="ARBA00040883"/>
    </source>
</evidence>
<keyword evidence="13 16" id="KW-0173">Coenzyme A biosynthesis</keyword>
<gene>
    <name evidence="16" type="primary">coaX</name>
    <name evidence="17" type="ORF">H8S62_02770</name>
</gene>
<keyword evidence="12 16" id="KW-0630">Potassium</keyword>
<dbReference type="Proteomes" id="UP000607645">
    <property type="component" value="Unassembled WGS sequence"/>
</dbReference>
<evidence type="ECO:0000256" key="3">
    <source>
        <dbReference type="ARBA" id="ARBA00004496"/>
    </source>
</evidence>
<reference evidence="17" key="1">
    <citation type="submission" date="2020-08" db="EMBL/GenBank/DDBJ databases">
        <title>Genome public.</title>
        <authorList>
            <person name="Liu C."/>
            <person name="Sun Q."/>
        </authorList>
    </citation>
    <scope>NUCLEOTIDE SEQUENCE</scope>
    <source>
        <strain evidence="17">NSJ-52</strain>
    </source>
</reference>
<dbReference type="GO" id="GO:0005737">
    <property type="term" value="C:cytoplasm"/>
    <property type="evidence" value="ECO:0007669"/>
    <property type="project" value="UniProtKB-SubCell"/>
</dbReference>
<dbReference type="InterPro" id="IPR004619">
    <property type="entry name" value="Type_III_PanK"/>
</dbReference>
<dbReference type="NCBIfam" id="NF009855">
    <property type="entry name" value="PRK13321.1"/>
    <property type="match status" value="1"/>
</dbReference>
<comment type="similarity">
    <text evidence="14 16">Belongs to the type III pantothenate kinase family.</text>
</comment>
<dbReference type="AlphaFoldDB" id="A0A8J6MBH1"/>
<evidence type="ECO:0000256" key="16">
    <source>
        <dbReference type="HAMAP-Rule" id="MF_01274"/>
    </source>
</evidence>
<keyword evidence="11 16" id="KW-0067">ATP-binding</keyword>
<evidence type="ECO:0000256" key="8">
    <source>
        <dbReference type="ARBA" id="ARBA00022679"/>
    </source>
</evidence>
<feature type="active site" description="Proton acceptor" evidence="16">
    <location>
        <position position="109"/>
    </location>
</feature>
<comment type="pathway">
    <text evidence="4 16">Cofactor biosynthesis; coenzyme A biosynthesis; CoA from (R)-pantothenate: step 1/5.</text>
</comment>
<dbReference type="SUPFAM" id="SSF53067">
    <property type="entry name" value="Actin-like ATPase domain"/>
    <property type="match status" value="2"/>
</dbReference>
<evidence type="ECO:0000256" key="6">
    <source>
        <dbReference type="ARBA" id="ARBA00012102"/>
    </source>
</evidence>
<dbReference type="CDD" id="cd24015">
    <property type="entry name" value="ASKHA_NBD_PanK-III"/>
    <property type="match status" value="1"/>
</dbReference>
<feature type="binding site" evidence="16">
    <location>
        <begin position="107"/>
        <end position="110"/>
    </location>
    <ligand>
        <name>substrate</name>
    </ligand>
</feature>
<evidence type="ECO:0000256" key="7">
    <source>
        <dbReference type="ARBA" id="ARBA00022490"/>
    </source>
</evidence>
<dbReference type="GO" id="GO:0046872">
    <property type="term" value="F:metal ion binding"/>
    <property type="evidence" value="ECO:0007669"/>
    <property type="project" value="UniProtKB-KW"/>
</dbReference>
<evidence type="ECO:0000256" key="10">
    <source>
        <dbReference type="ARBA" id="ARBA00022777"/>
    </source>
</evidence>
<dbReference type="HAMAP" id="MF_01274">
    <property type="entry name" value="Pantothen_kinase_3"/>
    <property type="match status" value="1"/>
</dbReference>
<accession>A0A8J6MBH1</accession>
<evidence type="ECO:0000256" key="1">
    <source>
        <dbReference type="ARBA" id="ARBA00001206"/>
    </source>
</evidence>
<dbReference type="InterPro" id="IPR043129">
    <property type="entry name" value="ATPase_NBD"/>
</dbReference>
<dbReference type="GO" id="GO:0015937">
    <property type="term" value="P:coenzyme A biosynthetic process"/>
    <property type="evidence" value="ECO:0007669"/>
    <property type="project" value="UniProtKB-UniRule"/>
</dbReference>
<evidence type="ECO:0000256" key="5">
    <source>
        <dbReference type="ARBA" id="ARBA00011738"/>
    </source>
</evidence>
<keyword evidence="18" id="KW-1185">Reference proteome</keyword>
<dbReference type="Gene3D" id="3.30.420.40">
    <property type="match status" value="2"/>
</dbReference>
<feature type="binding site" evidence="16">
    <location>
        <position position="132"/>
    </location>
    <ligand>
        <name>ATP</name>
        <dbReference type="ChEBI" id="CHEBI:30616"/>
    </ligand>
</feature>
<dbReference type="GO" id="GO:0004594">
    <property type="term" value="F:pantothenate kinase activity"/>
    <property type="evidence" value="ECO:0007669"/>
    <property type="project" value="UniProtKB-UniRule"/>
</dbReference>
<evidence type="ECO:0000256" key="9">
    <source>
        <dbReference type="ARBA" id="ARBA00022741"/>
    </source>
</evidence>
<dbReference type="NCBIfam" id="TIGR00671">
    <property type="entry name" value="baf"/>
    <property type="match status" value="1"/>
</dbReference>
<comment type="caution">
    <text evidence="16">Lacks conserved residue(s) required for the propagation of feature annotation.</text>
</comment>
<evidence type="ECO:0000256" key="13">
    <source>
        <dbReference type="ARBA" id="ARBA00022993"/>
    </source>
</evidence>
<keyword evidence="8 16" id="KW-0808">Transferase</keyword>
<comment type="caution">
    <text evidence="17">The sequence shown here is derived from an EMBL/GenBank/DDBJ whole genome shotgun (WGS) entry which is preliminary data.</text>
</comment>
<protein>
    <recommendedName>
        <fullName evidence="15 16">Type III pantothenate kinase</fullName>
        <ecNumber evidence="6 16">2.7.1.33</ecNumber>
    </recommendedName>
    <alternativeName>
        <fullName evidence="16">PanK-III</fullName>
    </alternativeName>
    <alternativeName>
        <fullName evidence="16">Pantothenic acid kinase</fullName>
    </alternativeName>
</protein>
<evidence type="ECO:0000256" key="2">
    <source>
        <dbReference type="ARBA" id="ARBA00001958"/>
    </source>
</evidence>
<dbReference type="UniPathway" id="UPA00241">
    <property type="reaction ID" value="UER00352"/>
</dbReference>
<dbReference type="PANTHER" id="PTHR34265:SF1">
    <property type="entry name" value="TYPE III PANTOTHENATE KINASE"/>
    <property type="match status" value="1"/>
</dbReference>
<dbReference type="EC" id="2.7.1.33" evidence="6 16"/>
<dbReference type="Pfam" id="PF03309">
    <property type="entry name" value="Pan_kinase"/>
    <property type="match status" value="1"/>
</dbReference>